<dbReference type="GO" id="GO:0010420">
    <property type="term" value="F:polyprenyldihydroxybenzoate methyltransferase activity"/>
    <property type="evidence" value="ECO:0007669"/>
    <property type="project" value="TreeGrafter"/>
</dbReference>
<dbReference type="EMBL" id="AQQZ01000004">
    <property type="protein sequence ID" value="KNG93555.1"/>
    <property type="molecule type" value="Genomic_DNA"/>
</dbReference>
<evidence type="ECO:0000259" key="1">
    <source>
        <dbReference type="Pfam" id="PF13649"/>
    </source>
</evidence>
<dbReference type="Pfam" id="PF13649">
    <property type="entry name" value="Methyltransf_25"/>
    <property type="match status" value="1"/>
</dbReference>
<dbReference type="CDD" id="cd02440">
    <property type="entry name" value="AdoMet_MTases"/>
    <property type="match status" value="1"/>
</dbReference>
<dbReference type="PATRIC" id="fig|1317121.7.peg.2692"/>
<keyword evidence="3" id="KW-1185">Reference proteome</keyword>
<feature type="domain" description="Methyltransferase" evidence="1">
    <location>
        <begin position="60"/>
        <end position="144"/>
    </location>
</feature>
<dbReference type="PANTHER" id="PTHR43464:SF23">
    <property type="entry name" value="JUVENILE HORMONE ACID O-METHYLTRANSFERASE"/>
    <property type="match status" value="1"/>
</dbReference>
<comment type="caution">
    <text evidence="2">The sequence shown here is derived from an EMBL/GenBank/DDBJ whole genome shotgun (WGS) entry which is preliminary data.</text>
</comment>
<name>A0A0L1JP60_9RHOB</name>
<dbReference type="SUPFAM" id="SSF53335">
    <property type="entry name" value="S-adenosyl-L-methionine-dependent methyltransferases"/>
    <property type="match status" value="1"/>
</dbReference>
<proteinExistence type="predicted"/>
<organism evidence="2 3">
    <name type="scientific">Pseudaestuariivita atlantica</name>
    <dbReference type="NCBI Taxonomy" id="1317121"/>
    <lineage>
        <taxon>Bacteria</taxon>
        <taxon>Pseudomonadati</taxon>
        <taxon>Pseudomonadota</taxon>
        <taxon>Alphaproteobacteria</taxon>
        <taxon>Rhodobacterales</taxon>
        <taxon>Paracoccaceae</taxon>
        <taxon>Pseudaestuariivita</taxon>
    </lineage>
</organism>
<dbReference type="AlphaFoldDB" id="A0A0L1JP60"/>
<reference evidence="2 3" key="1">
    <citation type="journal article" date="2015" name="Int. J. Syst. Evol. Microbiol.">
        <title>Aestuariivita atlantica sp. nov., isolated from deep sea sediment of the Atlantic Ocean.</title>
        <authorList>
            <person name="Li G."/>
            <person name="Lai Q."/>
            <person name="Du Y."/>
            <person name="Liu X."/>
            <person name="Sun F."/>
            <person name="Shao Z."/>
        </authorList>
    </citation>
    <scope>NUCLEOTIDE SEQUENCE [LARGE SCALE GENOMIC DNA]</scope>
    <source>
        <strain evidence="2 3">22II-S11-z3</strain>
    </source>
</reference>
<gene>
    <name evidence="2" type="ORF">ATO11_10080</name>
</gene>
<accession>A0A0L1JP60</accession>
<dbReference type="Gene3D" id="3.40.50.150">
    <property type="entry name" value="Vaccinia Virus protein VP39"/>
    <property type="match status" value="1"/>
</dbReference>
<dbReference type="STRING" id="1317121.ATO11_10080"/>
<dbReference type="PANTHER" id="PTHR43464">
    <property type="entry name" value="METHYLTRANSFERASE"/>
    <property type="match status" value="1"/>
</dbReference>
<evidence type="ECO:0000313" key="2">
    <source>
        <dbReference type="EMBL" id="KNG93555.1"/>
    </source>
</evidence>
<dbReference type="RefSeq" id="WP_050530742.1">
    <property type="nucleotide sequence ID" value="NZ_AQQZ01000004.1"/>
</dbReference>
<protein>
    <recommendedName>
        <fullName evidence="1">Methyltransferase domain-containing protein</fullName>
    </recommendedName>
</protein>
<dbReference type="OrthoDB" id="9807911at2"/>
<evidence type="ECO:0000313" key="3">
    <source>
        <dbReference type="Proteomes" id="UP000036938"/>
    </source>
</evidence>
<dbReference type="InterPro" id="IPR029063">
    <property type="entry name" value="SAM-dependent_MTases_sf"/>
</dbReference>
<sequence length="206" mass="21600">MPRNSPDLSSAYALDGADASRRLYAEWAETYDITFAADMAFLIPGHVRDLCARHGARGPVLDIGAGTGLVGEALAAEGIGPVDAIDLSPEMLEVARAKGVYRALHAADVTRPLDLPGGYATLVSSGTFTHGHVGPDALPHLLEAAAPGALFILSINAEHFAAHGFDTALDALPVTDLMFEDRPIYGAGAKGDHAGDLTRMTIFRRA</sequence>
<dbReference type="InterPro" id="IPR041698">
    <property type="entry name" value="Methyltransf_25"/>
</dbReference>
<dbReference type="Proteomes" id="UP000036938">
    <property type="component" value="Unassembled WGS sequence"/>
</dbReference>